<feature type="domain" description="Histidine kinase/HSP90-like ATPase" evidence="2">
    <location>
        <begin position="14"/>
        <end position="125"/>
    </location>
</feature>
<reference evidence="3" key="1">
    <citation type="submission" date="2021-01" db="EMBL/GenBank/DDBJ databases">
        <title>Whole genome shotgun sequence of Virgisporangium aliadipatigenens NBRC 105644.</title>
        <authorList>
            <person name="Komaki H."/>
            <person name="Tamura T."/>
        </authorList>
    </citation>
    <scope>NUCLEOTIDE SEQUENCE</scope>
    <source>
        <strain evidence="3">NBRC 105644</strain>
    </source>
</reference>
<evidence type="ECO:0000313" key="4">
    <source>
        <dbReference type="Proteomes" id="UP000619260"/>
    </source>
</evidence>
<comment type="caution">
    <text evidence="3">The sequence shown here is derived from an EMBL/GenBank/DDBJ whole genome shotgun (WGS) entry which is preliminary data.</text>
</comment>
<dbReference type="GO" id="GO:0004674">
    <property type="term" value="F:protein serine/threonine kinase activity"/>
    <property type="evidence" value="ECO:0007669"/>
    <property type="project" value="UniProtKB-KW"/>
</dbReference>
<dbReference type="PANTHER" id="PTHR35526:SF3">
    <property type="entry name" value="ANTI-SIGMA-F FACTOR RSBW"/>
    <property type="match status" value="1"/>
</dbReference>
<organism evidence="3 4">
    <name type="scientific">Virgisporangium aliadipatigenens</name>
    <dbReference type="NCBI Taxonomy" id="741659"/>
    <lineage>
        <taxon>Bacteria</taxon>
        <taxon>Bacillati</taxon>
        <taxon>Actinomycetota</taxon>
        <taxon>Actinomycetes</taxon>
        <taxon>Micromonosporales</taxon>
        <taxon>Micromonosporaceae</taxon>
        <taxon>Virgisporangium</taxon>
    </lineage>
</organism>
<dbReference type="PANTHER" id="PTHR35526">
    <property type="entry name" value="ANTI-SIGMA-F FACTOR RSBW-RELATED"/>
    <property type="match status" value="1"/>
</dbReference>
<dbReference type="AlphaFoldDB" id="A0A8J3YIS7"/>
<accession>A0A8J3YIS7</accession>
<dbReference type="Gene3D" id="3.30.565.10">
    <property type="entry name" value="Histidine kinase-like ATPase, C-terminal domain"/>
    <property type="match status" value="1"/>
</dbReference>
<dbReference type="Proteomes" id="UP000619260">
    <property type="component" value="Unassembled WGS sequence"/>
</dbReference>
<dbReference type="CDD" id="cd16936">
    <property type="entry name" value="HATPase_RsbW-like"/>
    <property type="match status" value="1"/>
</dbReference>
<dbReference type="InterPro" id="IPR003594">
    <property type="entry name" value="HATPase_dom"/>
</dbReference>
<sequence>MAHRPVVSDTIPYADAADLAAVRAFVRARALSLGLSDERVELLLLAVNELTTNTVQHTDGGGHVRVWADTEHLVCDVIDGGPVPVFGRSMPSADATRGRGLAIVERICDKVSAIPVPDGTMVSLRLRRR</sequence>
<keyword evidence="4" id="KW-1185">Reference proteome</keyword>
<protein>
    <recommendedName>
        <fullName evidence="2">Histidine kinase/HSP90-like ATPase domain-containing protein</fullName>
    </recommendedName>
</protein>
<proteinExistence type="predicted"/>
<dbReference type="Pfam" id="PF13581">
    <property type="entry name" value="HATPase_c_2"/>
    <property type="match status" value="1"/>
</dbReference>
<gene>
    <name evidence="3" type="ORF">Val02_20680</name>
</gene>
<keyword evidence="1" id="KW-0418">Kinase</keyword>
<dbReference type="SUPFAM" id="SSF55874">
    <property type="entry name" value="ATPase domain of HSP90 chaperone/DNA topoisomerase II/histidine kinase"/>
    <property type="match status" value="1"/>
</dbReference>
<dbReference type="EMBL" id="BOPF01000006">
    <property type="protein sequence ID" value="GIJ45182.1"/>
    <property type="molecule type" value="Genomic_DNA"/>
</dbReference>
<keyword evidence="1" id="KW-0808">Transferase</keyword>
<evidence type="ECO:0000256" key="1">
    <source>
        <dbReference type="ARBA" id="ARBA00022527"/>
    </source>
</evidence>
<evidence type="ECO:0000313" key="3">
    <source>
        <dbReference type="EMBL" id="GIJ45182.1"/>
    </source>
</evidence>
<name>A0A8J3YIS7_9ACTN</name>
<dbReference type="InterPro" id="IPR036890">
    <property type="entry name" value="HATPase_C_sf"/>
</dbReference>
<evidence type="ECO:0000259" key="2">
    <source>
        <dbReference type="Pfam" id="PF13581"/>
    </source>
</evidence>
<keyword evidence="1" id="KW-0723">Serine/threonine-protein kinase</keyword>
<dbReference type="InterPro" id="IPR050267">
    <property type="entry name" value="Anti-sigma-factor_SerPK"/>
</dbReference>